<dbReference type="AlphaFoldDB" id="A0A3A3G8E6"/>
<feature type="region of interest" description="Disordered" evidence="1">
    <location>
        <begin position="30"/>
        <end position="59"/>
    </location>
</feature>
<dbReference type="EMBL" id="QYUO01000001">
    <property type="protein sequence ID" value="RJF98425.1"/>
    <property type="molecule type" value="Genomic_DNA"/>
</dbReference>
<evidence type="ECO:0000256" key="1">
    <source>
        <dbReference type="SAM" id="MobiDB-lite"/>
    </source>
</evidence>
<proteinExistence type="predicted"/>
<name>A0A3A3G8E6_9BURK</name>
<gene>
    <name evidence="2" type="ORF">D3871_07835</name>
</gene>
<evidence type="ECO:0000313" key="2">
    <source>
        <dbReference type="EMBL" id="RJF98425.1"/>
    </source>
</evidence>
<reference evidence="3" key="1">
    <citation type="submission" date="2018-09" db="EMBL/GenBank/DDBJ databases">
        <authorList>
            <person name="Zhu H."/>
        </authorList>
    </citation>
    <scope>NUCLEOTIDE SEQUENCE [LARGE SCALE GENOMIC DNA]</scope>
    <source>
        <strain evidence="3">K1R23-30</strain>
    </source>
</reference>
<sequence>MPNWPGQMLGQFHPDVPDEAEAVCPRNKARRRDMVSHGKEASAAPRQRGAAGKASGIDGTVRVKLL</sequence>
<accession>A0A3A3G8E6</accession>
<evidence type="ECO:0000313" key="3">
    <source>
        <dbReference type="Proteomes" id="UP000265955"/>
    </source>
</evidence>
<dbReference type="Proteomes" id="UP000265955">
    <property type="component" value="Unassembled WGS sequence"/>
</dbReference>
<protein>
    <submittedName>
        <fullName evidence="2">Uncharacterized protein</fullName>
    </submittedName>
</protein>
<organism evidence="2 3">
    <name type="scientific">Noviherbaspirillum saxi</name>
    <dbReference type="NCBI Taxonomy" id="2320863"/>
    <lineage>
        <taxon>Bacteria</taxon>
        <taxon>Pseudomonadati</taxon>
        <taxon>Pseudomonadota</taxon>
        <taxon>Betaproteobacteria</taxon>
        <taxon>Burkholderiales</taxon>
        <taxon>Oxalobacteraceae</taxon>
        <taxon>Noviherbaspirillum</taxon>
    </lineage>
</organism>
<keyword evidence="3" id="KW-1185">Reference proteome</keyword>
<comment type="caution">
    <text evidence="2">The sequence shown here is derived from an EMBL/GenBank/DDBJ whole genome shotgun (WGS) entry which is preliminary data.</text>
</comment>